<dbReference type="Gene3D" id="3.30.470.20">
    <property type="entry name" value="ATP-grasp fold, B domain"/>
    <property type="match status" value="1"/>
</dbReference>
<keyword evidence="6 14" id="KW-0547">Nucleotide-binding</keyword>
<dbReference type="SUPFAM" id="SSF51246">
    <property type="entry name" value="Rudiment single hybrid motif"/>
    <property type="match status" value="1"/>
</dbReference>
<keyword evidence="7 13" id="KW-0658">Purine biosynthesis</keyword>
<dbReference type="SMART" id="SM01209">
    <property type="entry name" value="GARS_A"/>
    <property type="match status" value="1"/>
</dbReference>
<evidence type="ECO:0000256" key="8">
    <source>
        <dbReference type="ARBA" id="ARBA00022840"/>
    </source>
</evidence>
<evidence type="ECO:0000256" key="2">
    <source>
        <dbReference type="ARBA" id="ARBA00001946"/>
    </source>
</evidence>
<evidence type="ECO:0000313" key="16">
    <source>
        <dbReference type="EMBL" id="KRM51917.1"/>
    </source>
</evidence>
<dbReference type="NCBIfam" id="TIGR00877">
    <property type="entry name" value="purD"/>
    <property type="match status" value="1"/>
</dbReference>
<dbReference type="GO" id="GO:0046872">
    <property type="term" value="F:metal ion binding"/>
    <property type="evidence" value="ECO:0007669"/>
    <property type="project" value="InterPro"/>
</dbReference>
<evidence type="ECO:0000256" key="12">
    <source>
        <dbReference type="ARBA" id="ARBA00042864"/>
    </source>
</evidence>
<protein>
    <recommendedName>
        <fullName evidence="4 13">Phosphoribosylamine--glycine ligase</fullName>
        <ecNumber evidence="4 13">6.3.4.13</ecNumber>
    </recommendedName>
    <alternativeName>
        <fullName evidence="13">GARS</fullName>
    </alternativeName>
    <alternativeName>
        <fullName evidence="11 13">Glycinamide ribonucleotide synthetase</fullName>
    </alternativeName>
    <alternativeName>
        <fullName evidence="12 13">Phosphoribosylglycinamide synthetase</fullName>
    </alternativeName>
</protein>
<dbReference type="Pfam" id="PF01071">
    <property type="entry name" value="GARS_A"/>
    <property type="match status" value="1"/>
</dbReference>
<reference evidence="16 17" key="1">
    <citation type="journal article" date="2015" name="Genome Announc.">
        <title>Expanding the biotechnology potential of lactobacilli through comparative genomics of 213 strains and associated genera.</title>
        <authorList>
            <person name="Sun Z."/>
            <person name="Harris H.M."/>
            <person name="McCann A."/>
            <person name="Guo C."/>
            <person name="Argimon S."/>
            <person name="Zhang W."/>
            <person name="Yang X."/>
            <person name="Jeffery I.B."/>
            <person name="Cooney J.C."/>
            <person name="Kagawa T.F."/>
            <person name="Liu W."/>
            <person name="Song Y."/>
            <person name="Salvetti E."/>
            <person name="Wrobel A."/>
            <person name="Rasinkangas P."/>
            <person name="Parkhill J."/>
            <person name="Rea M.C."/>
            <person name="O'Sullivan O."/>
            <person name="Ritari J."/>
            <person name="Douillard F.P."/>
            <person name="Paul Ross R."/>
            <person name="Yang R."/>
            <person name="Briner A.E."/>
            <person name="Felis G.E."/>
            <person name="de Vos W.M."/>
            <person name="Barrangou R."/>
            <person name="Klaenhammer T.R."/>
            <person name="Caufield P.W."/>
            <person name="Cui Y."/>
            <person name="Zhang H."/>
            <person name="O'Toole P.W."/>
        </authorList>
    </citation>
    <scope>NUCLEOTIDE SEQUENCE [LARGE SCALE GENOMIC DNA]</scope>
    <source>
        <strain evidence="16 17">DSM 20653</strain>
    </source>
</reference>
<accession>A0A0R1ZAR7</accession>
<dbReference type="GO" id="GO:0004637">
    <property type="term" value="F:phosphoribosylamine-glycine ligase activity"/>
    <property type="evidence" value="ECO:0007669"/>
    <property type="project" value="UniProtKB-UniRule"/>
</dbReference>
<comment type="cofactor">
    <cofactor evidence="1">
        <name>Mn(2+)</name>
        <dbReference type="ChEBI" id="CHEBI:29035"/>
    </cofactor>
</comment>
<dbReference type="Gene3D" id="3.90.600.10">
    <property type="entry name" value="Phosphoribosylglycinamide synthetase, C-terminal domain"/>
    <property type="match status" value="1"/>
</dbReference>
<dbReference type="InterPro" id="IPR011054">
    <property type="entry name" value="Rudment_hybrid_motif"/>
</dbReference>
<evidence type="ECO:0000256" key="4">
    <source>
        <dbReference type="ARBA" id="ARBA00013255"/>
    </source>
</evidence>
<evidence type="ECO:0000256" key="13">
    <source>
        <dbReference type="HAMAP-Rule" id="MF_00138"/>
    </source>
</evidence>
<evidence type="ECO:0000256" key="11">
    <source>
        <dbReference type="ARBA" id="ARBA00042242"/>
    </source>
</evidence>
<feature type="domain" description="ATP-grasp" evidence="15">
    <location>
        <begin position="111"/>
        <end position="312"/>
    </location>
</feature>
<dbReference type="GO" id="GO:0006189">
    <property type="term" value="P:'de novo' IMP biosynthetic process"/>
    <property type="evidence" value="ECO:0007669"/>
    <property type="project" value="UniProtKB-UniRule"/>
</dbReference>
<comment type="cofactor">
    <cofactor evidence="2">
        <name>Mg(2+)</name>
        <dbReference type="ChEBI" id="CHEBI:18420"/>
    </cofactor>
</comment>
<dbReference type="InterPro" id="IPR037123">
    <property type="entry name" value="PRibGlycinamide_synth_C_sf"/>
</dbReference>
<keyword evidence="17" id="KW-1185">Reference proteome</keyword>
<dbReference type="InterPro" id="IPR016185">
    <property type="entry name" value="PreATP-grasp_dom_sf"/>
</dbReference>
<dbReference type="PANTHER" id="PTHR43472:SF1">
    <property type="entry name" value="PHOSPHORIBOSYLAMINE--GLYCINE LIGASE, CHLOROPLASTIC"/>
    <property type="match status" value="1"/>
</dbReference>
<evidence type="ECO:0000256" key="14">
    <source>
        <dbReference type="PROSITE-ProRule" id="PRU00409"/>
    </source>
</evidence>
<dbReference type="InterPro" id="IPR011761">
    <property type="entry name" value="ATP-grasp"/>
</dbReference>
<dbReference type="InterPro" id="IPR020562">
    <property type="entry name" value="PRibGlycinamide_synth_N"/>
</dbReference>
<comment type="caution">
    <text evidence="16">The sequence shown here is derived from an EMBL/GenBank/DDBJ whole genome shotgun (WGS) entry which is preliminary data.</text>
</comment>
<proteinExistence type="inferred from homology"/>
<keyword evidence="8 14" id="KW-0067">ATP-binding</keyword>
<comment type="pathway">
    <text evidence="3 13">Purine metabolism; IMP biosynthesis via de novo pathway; N(1)-(5-phospho-D-ribosyl)glycinamide from 5-phospho-alpha-D-ribose 1-diphosphate: step 2/2.</text>
</comment>
<dbReference type="Pfam" id="PF02844">
    <property type="entry name" value="GARS_N"/>
    <property type="match status" value="1"/>
</dbReference>
<evidence type="ECO:0000313" key="17">
    <source>
        <dbReference type="Proteomes" id="UP000051291"/>
    </source>
</evidence>
<organism evidence="16 17">
    <name type="scientific">Ligilactobacillus araffinosus DSM 20653</name>
    <dbReference type="NCBI Taxonomy" id="1423820"/>
    <lineage>
        <taxon>Bacteria</taxon>
        <taxon>Bacillati</taxon>
        <taxon>Bacillota</taxon>
        <taxon>Bacilli</taxon>
        <taxon>Lactobacillales</taxon>
        <taxon>Lactobacillaceae</taxon>
        <taxon>Ligilactobacillus</taxon>
    </lineage>
</organism>
<dbReference type="PROSITE" id="PS00184">
    <property type="entry name" value="GARS"/>
    <property type="match status" value="1"/>
</dbReference>
<dbReference type="SUPFAM" id="SSF56059">
    <property type="entry name" value="Glutathione synthetase ATP-binding domain-like"/>
    <property type="match status" value="1"/>
</dbReference>
<dbReference type="SMART" id="SM01210">
    <property type="entry name" value="GARS_C"/>
    <property type="match status" value="1"/>
</dbReference>
<dbReference type="PROSITE" id="PS50975">
    <property type="entry name" value="ATP_GRASP"/>
    <property type="match status" value="1"/>
</dbReference>
<evidence type="ECO:0000256" key="9">
    <source>
        <dbReference type="ARBA" id="ARBA00023211"/>
    </source>
</evidence>
<comment type="similarity">
    <text evidence="10 13">Belongs to the GARS family.</text>
</comment>
<dbReference type="Gene3D" id="3.30.1490.20">
    <property type="entry name" value="ATP-grasp fold, A domain"/>
    <property type="match status" value="1"/>
</dbReference>
<dbReference type="GO" id="GO:0005524">
    <property type="term" value="F:ATP binding"/>
    <property type="evidence" value="ECO:0007669"/>
    <property type="project" value="UniProtKB-UniRule"/>
</dbReference>
<evidence type="ECO:0000256" key="1">
    <source>
        <dbReference type="ARBA" id="ARBA00001936"/>
    </source>
</evidence>
<dbReference type="GO" id="GO:0009113">
    <property type="term" value="P:purine nucleobase biosynthetic process"/>
    <property type="evidence" value="ECO:0007669"/>
    <property type="project" value="InterPro"/>
</dbReference>
<comment type="catalytic activity">
    <reaction evidence="13">
        <text>5-phospho-beta-D-ribosylamine + glycine + ATP = N(1)-(5-phospho-beta-D-ribosyl)glycinamide + ADP + phosphate + H(+)</text>
        <dbReference type="Rhea" id="RHEA:17453"/>
        <dbReference type="ChEBI" id="CHEBI:15378"/>
        <dbReference type="ChEBI" id="CHEBI:30616"/>
        <dbReference type="ChEBI" id="CHEBI:43474"/>
        <dbReference type="ChEBI" id="CHEBI:57305"/>
        <dbReference type="ChEBI" id="CHEBI:58681"/>
        <dbReference type="ChEBI" id="CHEBI:143788"/>
        <dbReference type="ChEBI" id="CHEBI:456216"/>
        <dbReference type="EC" id="6.3.4.13"/>
    </reaction>
</comment>
<dbReference type="InterPro" id="IPR020559">
    <property type="entry name" value="PRibGlycinamide_synth_CS"/>
</dbReference>
<dbReference type="EMBL" id="AYYZ01000029">
    <property type="protein sequence ID" value="KRM51917.1"/>
    <property type="molecule type" value="Genomic_DNA"/>
</dbReference>
<evidence type="ECO:0000256" key="5">
    <source>
        <dbReference type="ARBA" id="ARBA00022598"/>
    </source>
</evidence>
<dbReference type="PANTHER" id="PTHR43472">
    <property type="entry name" value="PHOSPHORIBOSYLAMINE--GLYCINE LIGASE"/>
    <property type="match status" value="1"/>
</dbReference>
<dbReference type="AlphaFoldDB" id="A0A0R1ZAR7"/>
<dbReference type="SUPFAM" id="SSF52440">
    <property type="entry name" value="PreATP-grasp domain"/>
    <property type="match status" value="1"/>
</dbReference>
<sequence>MNEMKVLVIGSGGREFAICRKLKTSALIDEVYCAPGNPGMERIGVHPVEIQENNFEALATFAKQHAIAWTMVGPEDALADGIVDYFISNDLKIIGPDKQAAQLESSKDFALNFMQKFHIPTAQHQTCTSMEEVDAVLAQTSYPTVIKKDGLAGGKGVFIVENQKEALKILTTLKVSPQSPVIFEEYLDGPEYSIFVLLNQKSFQILPVAQDHKKIFDHDRGPNTGGMGAYSPVPQFTVVDFDRTVNEIVEPTINGIHTMGFNYTGIIYIGIMMTANGPKVIEYNVRLGDPETQVVLPRIKNDFGKLLTECVDQADLDPIEIDSQAYVNVVLAAKGYPQNYVKDQRLPEFTIHDKGMIDYANVAVDDQERLIGNGGRILSVIGIGDSIKEAQVNAYEILSDYPVNQTYYRHDIANRAVQE</sequence>
<gene>
    <name evidence="13" type="primary">purD</name>
    <name evidence="16" type="ORF">FC64_GL001111</name>
</gene>
<dbReference type="InterPro" id="IPR013815">
    <property type="entry name" value="ATP_grasp_subdomain_1"/>
</dbReference>
<evidence type="ECO:0000256" key="3">
    <source>
        <dbReference type="ARBA" id="ARBA00005174"/>
    </source>
</evidence>
<name>A0A0R1ZAR7_9LACO</name>
<keyword evidence="5 13" id="KW-0436">Ligase</keyword>
<dbReference type="UniPathway" id="UPA00074">
    <property type="reaction ID" value="UER00125"/>
</dbReference>
<evidence type="ECO:0000256" key="6">
    <source>
        <dbReference type="ARBA" id="ARBA00022741"/>
    </source>
</evidence>
<keyword evidence="9" id="KW-0464">Manganese</keyword>
<dbReference type="HAMAP" id="MF_00138">
    <property type="entry name" value="GARS"/>
    <property type="match status" value="1"/>
</dbReference>
<dbReference type="PATRIC" id="fig|1423820.4.peg.1136"/>
<evidence type="ECO:0000256" key="10">
    <source>
        <dbReference type="ARBA" id="ARBA00038345"/>
    </source>
</evidence>
<evidence type="ECO:0000259" key="15">
    <source>
        <dbReference type="PROSITE" id="PS50975"/>
    </source>
</evidence>
<dbReference type="EC" id="6.3.4.13" evidence="4 13"/>
<dbReference type="InterPro" id="IPR020560">
    <property type="entry name" value="PRibGlycinamide_synth_C-dom"/>
</dbReference>
<dbReference type="Pfam" id="PF02843">
    <property type="entry name" value="GARS_C"/>
    <property type="match status" value="1"/>
</dbReference>
<dbReference type="Gene3D" id="3.40.50.20">
    <property type="match status" value="1"/>
</dbReference>
<evidence type="ECO:0000256" key="7">
    <source>
        <dbReference type="ARBA" id="ARBA00022755"/>
    </source>
</evidence>
<dbReference type="STRING" id="1423820.FC64_GL001111"/>
<dbReference type="InterPro" id="IPR000115">
    <property type="entry name" value="PRibGlycinamide_synth"/>
</dbReference>
<dbReference type="Proteomes" id="UP000051291">
    <property type="component" value="Unassembled WGS sequence"/>
</dbReference>
<dbReference type="InterPro" id="IPR020561">
    <property type="entry name" value="PRibGlycinamid_synth_ATP-grasp"/>
</dbReference>